<feature type="compositionally biased region" description="Basic and acidic residues" evidence="1">
    <location>
        <begin position="9"/>
        <end position="31"/>
    </location>
</feature>
<dbReference type="AlphaFoldDB" id="A0A814PAN0"/>
<comment type="caution">
    <text evidence="2">The sequence shown here is derived from an EMBL/GenBank/DDBJ whole genome shotgun (WGS) entry which is preliminary data.</text>
</comment>
<evidence type="ECO:0000256" key="1">
    <source>
        <dbReference type="SAM" id="MobiDB-lite"/>
    </source>
</evidence>
<dbReference type="EMBL" id="CAJNOI010000128">
    <property type="protein sequence ID" value="CAF1103531.1"/>
    <property type="molecule type" value="Genomic_DNA"/>
</dbReference>
<dbReference type="Proteomes" id="UP000663832">
    <property type="component" value="Unassembled WGS sequence"/>
</dbReference>
<gene>
    <name evidence="2" type="ORF">BJG266_LOCUS21487</name>
    <name evidence="3" type="ORF">QVE165_LOCUS31871</name>
    <name evidence="4" type="ORF">QVE165_LOCUS31918</name>
</gene>
<organism evidence="2 6">
    <name type="scientific">Adineta steineri</name>
    <dbReference type="NCBI Taxonomy" id="433720"/>
    <lineage>
        <taxon>Eukaryota</taxon>
        <taxon>Metazoa</taxon>
        <taxon>Spiralia</taxon>
        <taxon>Gnathifera</taxon>
        <taxon>Rotifera</taxon>
        <taxon>Eurotatoria</taxon>
        <taxon>Bdelloidea</taxon>
        <taxon>Adinetida</taxon>
        <taxon>Adinetidae</taxon>
        <taxon>Adineta</taxon>
    </lineage>
</organism>
<dbReference type="EMBL" id="CAJNOM010000278">
    <property type="protein sequence ID" value="CAF1313389.1"/>
    <property type="molecule type" value="Genomic_DNA"/>
</dbReference>
<dbReference type="OrthoDB" id="9993055at2759"/>
<reference evidence="2" key="1">
    <citation type="submission" date="2021-02" db="EMBL/GenBank/DDBJ databases">
        <authorList>
            <person name="Nowell W R."/>
        </authorList>
    </citation>
    <scope>NUCLEOTIDE SEQUENCE</scope>
</reference>
<accession>A0A814PAN0</accession>
<evidence type="ECO:0000313" key="2">
    <source>
        <dbReference type="EMBL" id="CAF1103531.1"/>
    </source>
</evidence>
<feature type="region of interest" description="Disordered" evidence="1">
    <location>
        <begin position="84"/>
        <end position="107"/>
    </location>
</feature>
<keyword evidence="5" id="KW-1185">Reference proteome</keyword>
<name>A0A814PAN0_9BILA</name>
<sequence>MSMEAQFYEAKRRQRAIERRQSHRNPHEMAKPVRQIQYQPLQPFNLPTRSFHHEDNRMRCTCTPMHMMILDDSVPVSFERSRDIYPRPKTTAGPGANATPRRFYKDPILTSRFSSTEYKQQW</sequence>
<evidence type="ECO:0000313" key="3">
    <source>
        <dbReference type="EMBL" id="CAF1312521.1"/>
    </source>
</evidence>
<evidence type="ECO:0000313" key="4">
    <source>
        <dbReference type="EMBL" id="CAF1313389.1"/>
    </source>
</evidence>
<evidence type="ECO:0000313" key="6">
    <source>
        <dbReference type="Proteomes" id="UP000663877"/>
    </source>
</evidence>
<dbReference type="Proteomes" id="UP000663877">
    <property type="component" value="Unassembled WGS sequence"/>
</dbReference>
<proteinExistence type="predicted"/>
<protein>
    <submittedName>
        <fullName evidence="2">Uncharacterized protein</fullName>
    </submittedName>
</protein>
<evidence type="ECO:0000313" key="5">
    <source>
        <dbReference type="Proteomes" id="UP000663832"/>
    </source>
</evidence>
<feature type="region of interest" description="Disordered" evidence="1">
    <location>
        <begin position="1"/>
        <end position="39"/>
    </location>
</feature>
<dbReference type="EMBL" id="CAJNOM010000277">
    <property type="protein sequence ID" value="CAF1312521.1"/>
    <property type="molecule type" value="Genomic_DNA"/>
</dbReference>